<name>A0A0V1FXC3_TRIPS</name>
<dbReference type="PANTHER" id="PTHR33995:SF7">
    <property type="entry name" value="BURSICON SUBUNIT ALPHA-RELATED"/>
    <property type="match status" value="1"/>
</dbReference>
<keyword evidence="6 9" id="KW-1133">Transmembrane helix</keyword>
<comment type="caution">
    <text evidence="11">The sequence shown here is derived from an EMBL/GenBank/DDBJ whole genome shotgun (WGS) entry which is preliminary data.</text>
</comment>
<dbReference type="Proteomes" id="UP000054995">
    <property type="component" value="Unassembled WGS sequence"/>
</dbReference>
<accession>A0A0V1FXC3</accession>
<dbReference type="PANTHER" id="PTHR33995">
    <property type="entry name" value="PROTEIN CBG18546"/>
    <property type="match status" value="1"/>
</dbReference>
<keyword evidence="3 9" id="KW-0813">Transport</keyword>
<feature type="region of interest" description="Disordered" evidence="10">
    <location>
        <begin position="115"/>
        <end position="162"/>
    </location>
</feature>
<evidence type="ECO:0000256" key="9">
    <source>
        <dbReference type="RuleBase" id="RU363100"/>
    </source>
</evidence>
<evidence type="ECO:0000256" key="6">
    <source>
        <dbReference type="ARBA" id="ARBA00022989"/>
    </source>
</evidence>
<dbReference type="AlphaFoldDB" id="A0A0V1FXC3"/>
<evidence type="ECO:0000256" key="5">
    <source>
        <dbReference type="ARBA" id="ARBA00022792"/>
    </source>
</evidence>
<feature type="transmembrane region" description="Helical" evidence="9">
    <location>
        <begin position="73"/>
        <end position="91"/>
    </location>
</feature>
<evidence type="ECO:0000256" key="3">
    <source>
        <dbReference type="ARBA" id="ARBA00022448"/>
    </source>
</evidence>
<gene>
    <name evidence="11" type="primary">MPC2</name>
    <name evidence="11" type="ORF">T4D_16546</name>
</gene>
<dbReference type="InterPro" id="IPR029034">
    <property type="entry name" value="Cystine-knot_cytokine"/>
</dbReference>
<dbReference type="GO" id="GO:0005743">
    <property type="term" value="C:mitochondrial inner membrane"/>
    <property type="evidence" value="ECO:0007669"/>
    <property type="project" value="UniProtKB-SubCell"/>
</dbReference>
<dbReference type="OrthoDB" id="869189at2759"/>
<comment type="subcellular location">
    <subcellularLocation>
        <location evidence="1 9">Mitochondrion inner membrane</location>
        <topology evidence="1 9">Multi-pass membrane protein</topology>
    </subcellularLocation>
</comment>
<organism evidence="11 12">
    <name type="scientific">Trichinella pseudospiralis</name>
    <name type="common">Parasitic roundworm</name>
    <dbReference type="NCBI Taxonomy" id="6337"/>
    <lineage>
        <taxon>Eukaryota</taxon>
        <taxon>Metazoa</taxon>
        <taxon>Ecdysozoa</taxon>
        <taxon>Nematoda</taxon>
        <taxon>Enoplea</taxon>
        <taxon>Dorylaimia</taxon>
        <taxon>Trichinellida</taxon>
        <taxon>Trichinellidae</taxon>
        <taxon>Trichinella</taxon>
    </lineage>
</organism>
<dbReference type="EMBL" id="JYDT01000019">
    <property type="protein sequence ID" value="KRY90724.1"/>
    <property type="molecule type" value="Genomic_DNA"/>
</dbReference>
<evidence type="ECO:0000256" key="8">
    <source>
        <dbReference type="ARBA" id="ARBA00023136"/>
    </source>
</evidence>
<comment type="function">
    <text evidence="9">Mediates the uptake of pyruvate into mitochondria.</text>
</comment>
<evidence type="ECO:0000256" key="2">
    <source>
        <dbReference type="ARBA" id="ARBA00006416"/>
    </source>
</evidence>
<evidence type="ECO:0000313" key="11">
    <source>
        <dbReference type="EMBL" id="KRY90724.1"/>
    </source>
</evidence>
<dbReference type="InterPro" id="IPR005336">
    <property type="entry name" value="MPC"/>
</dbReference>
<evidence type="ECO:0000313" key="12">
    <source>
        <dbReference type="Proteomes" id="UP000054995"/>
    </source>
</evidence>
<evidence type="ECO:0000256" key="1">
    <source>
        <dbReference type="ARBA" id="ARBA00004448"/>
    </source>
</evidence>
<proteinExistence type="inferred from homology"/>
<keyword evidence="12" id="KW-1185">Reference proteome</keyword>
<dbReference type="Pfam" id="PF03650">
    <property type="entry name" value="MPC"/>
    <property type="match status" value="1"/>
</dbReference>
<keyword evidence="4 9" id="KW-0812">Transmembrane</keyword>
<sequence>MNYIQSLLHHPAGPKTIFFWAPLFKWGLVFAGLADLQRPAEHLSFSQSSALALSGIIWSRYSMVIKPKNWSLFGVNVLVALFALITISQALHYQRAYINGYFPYGQAAVLSQGTSSWKNTENDQTDDQHNNFESDDEDNDYMPTQRNRRPSVDQQPAKHDWRPSLSCSSNRCLGCVQKVLEEISISLAPNDRNTLNEIRFLQEELKLYRKDYKPYCTHLNNKASDFYDCTPKPIDDDQVSEFSSYLRGEQLTCTVDKNRKPKPQYGWPDQEYFLKQSGMRSGQSRNGDSMSFTHGTVAEINCAYRRGEATDSGGGEMALCDMCWSMQVLSPNFTPRYISQITCNAQDRMCLSGYGKCKERYRTINVWYKRDNDHMKAAVVNAPVACECFVPYSSSLRNLVVG</sequence>
<evidence type="ECO:0000256" key="4">
    <source>
        <dbReference type="ARBA" id="ARBA00022692"/>
    </source>
</evidence>
<reference evidence="11 12" key="1">
    <citation type="submission" date="2015-01" db="EMBL/GenBank/DDBJ databases">
        <title>Evolution of Trichinella species and genotypes.</title>
        <authorList>
            <person name="Korhonen P.K."/>
            <person name="Edoardo P."/>
            <person name="Giuseppe L.R."/>
            <person name="Gasser R.B."/>
        </authorList>
    </citation>
    <scope>NUCLEOTIDE SEQUENCE [LARGE SCALE GENOMIC DNA]</scope>
    <source>
        <strain evidence="11">ISS470</strain>
    </source>
</reference>
<keyword evidence="5 9" id="KW-0999">Mitochondrion inner membrane</keyword>
<protein>
    <recommendedName>
        <fullName evidence="9">Mitochondrial pyruvate carrier</fullName>
    </recommendedName>
</protein>
<evidence type="ECO:0000256" key="7">
    <source>
        <dbReference type="ARBA" id="ARBA00023128"/>
    </source>
</evidence>
<keyword evidence="8 9" id="KW-0472">Membrane</keyword>
<comment type="similarity">
    <text evidence="2 9">Belongs to the mitochondrial pyruvate carrier (MPC) (TC 2.A.105) family.</text>
</comment>
<comment type="caution">
    <text evidence="9">Lacks conserved residue(s) required for the propagation of feature annotation.</text>
</comment>
<dbReference type="GO" id="GO:0006850">
    <property type="term" value="P:pyruvate import into mitochondria"/>
    <property type="evidence" value="ECO:0007669"/>
    <property type="project" value="InterPro"/>
</dbReference>
<evidence type="ECO:0000256" key="10">
    <source>
        <dbReference type="SAM" id="MobiDB-lite"/>
    </source>
</evidence>
<dbReference type="SUPFAM" id="SSF57501">
    <property type="entry name" value="Cystine-knot cytokines"/>
    <property type="match status" value="1"/>
</dbReference>
<keyword evidence="7 9" id="KW-0496">Mitochondrion</keyword>
<keyword evidence="11" id="KW-0670">Pyruvate</keyword>